<dbReference type="PROSITE" id="PS51233">
    <property type="entry name" value="VWFD"/>
    <property type="match status" value="1"/>
</dbReference>
<reference evidence="2 3" key="1">
    <citation type="submission" date="2021-06" db="EMBL/GenBank/DDBJ databases">
        <authorList>
            <person name="Palmer J.M."/>
        </authorList>
    </citation>
    <scope>NUCLEOTIDE SEQUENCE [LARGE SCALE GENOMIC DNA]</scope>
    <source>
        <strain evidence="2 3">XR_2019</strain>
        <tissue evidence="2">Muscle</tissue>
    </source>
</reference>
<evidence type="ECO:0000259" key="1">
    <source>
        <dbReference type="PROSITE" id="PS51233"/>
    </source>
</evidence>
<sequence length="68" mass="7469">VNGTEVVTPITSIIGVHIYLSGKFVVLETSFGLRVRFDGNHHTDVTIPTSYNDLLCGMCGKKHTSDLY</sequence>
<dbReference type="Proteomes" id="UP001444071">
    <property type="component" value="Unassembled WGS sequence"/>
</dbReference>
<name>A0ABV0X9G0_9TELE</name>
<dbReference type="EMBL" id="JAHRIM010098136">
    <property type="protein sequence ID" value="MEQ2278516.1"/>
    <property type="molecule type" value="Genomic_DNA"/>
</dbReference>
<dbReference type="Pfam" id="PF00094">
    <property type="entry name" value="VWD"/>
    <property type="match status" value="1"/>
</dbReference>
<feature type="non-terminal residue" evidence="2">
    <location>
        <position position="1"/>
    </location>
</feature>
<organism evidence="2 3">
    <name type="scientific">Xenotaenia resolanae</name>
    <dbReference type="NCBI Taxonomy" id="208358"/>
    <lineage>
        <taxon>Eukaryota</taxon>
        <taxon>Metazoa</taxon>
        <taxon>Chordata</taxon>
        <taxon>Craniata</taxon>
        <taxon>Vertebrata</taxon>
        <taxon>Euteleostomi</taxon>
        <taxon>Actinopterygii</taxon>
        <taxon>Neopterygii</taxon>
        <taxon>Teleostei</taxon>
        <taxon>Neoteleostei</taxon>
        <taxon>Acanthomorphata</taxon>
        <taxon>Ovalentaria</taxon>
        <taxon>Atherinomorphae</taxon>
        <taxon>Cyprinodontiformes</taxon>
        <taxon>Goodeidae</taxon>
        <taxon>Xenotaenia</taxon>
    </lineage>
</organism>
<evidence type="ECO:0000313" key="3">
    <source>
        <dbReference type="Proteomes" id="UP001444071"/>
    </source>
</evidence>
<keyword evidence="3" id="KW-1185">Reference proteome</keyword>
<feature type="domain" description="VWFD" evidence="1">
    <location>
        <begin position="1"/>
        <end position="68"/>
    </location>
</feature>
<gene>
    <name evidence="2" type="ORF">XENORESO_020524</name>
</gene>
<accession>A0ABV0X9G0</accession>
<proteinExistence type="predicted"/>
<dbReference type="PANTHER" id="PTHR46160:SF8">
    <property type="entry name" value="VWFD DOMAIN-CONTAINING PROTEIN"/>
    <property type="match status" value="1"/>
</dbReference>
<comment type="caution">
    <text evidence="2">The sequence shown here is derived from an EMBL/GenBank/DDBJ whole genome shotgun (WGS) entry which is preliminary data.</text>
</comment>
<dbReference type="PANTHER" id="PTHR46160">
    <property type="entry name" value="ALPHA-TECTORIN-RELATED"/>
    <property type="match status" value="1"/>
</dbReference>
<dbReference type="InterPro" id="IPR052749">
    <property type="entry name" value="Alpha-tectorin"/>
</dbReference>
<evidence type="ECO:0000313" key="2">
    <source>
        <dbReference type="EMBL" id="MEQ2278516.1"/>
    </source>
</evidence>
<protein>
    <recommendedName>
        <fullName evidence="1">VWFD domain-containing protein</fullName>
    </recommendedName>
</protein>
<dbReference type="InterPro" id="IPR001846">
    <property type="entry name" value="VWF_type-D"/>
</dbReference>